<keyword evidence="2" id="KW-1185">Reference proteome</keyword>
<gene>
    <name evidence="1" type="ORF">Ga0074812_14026</name>
</gene>
<organism evidence="1 2">
    <name type="scientific">Parafrankia irregularis</name>
    <dbReference type="NCBI Taxonomy" id="795642"/>
    <lineage>
        <taxon>Bacteria</taxon>
        <taxon>Bacillati</taxon>
        <taxon>Actinomycetota</taxon>
        <taxon>Actinomycetes</taxon>
        <taxon>Frankiales</taxon>
        <taxon>Frankiaceae</taxon>
        <taxon>Parafrankia</taxon>
    </lineage>
</organism>
<reference evidence="2" key="1">
    <citation type="submission" date="2015-11" db="EMBL/GenBank/DDBJ databases">
        <authorList>
            <person name="Varghese N."/>
        </authorList>
    </citation>
    <scope>NUCLEOTIDE SEQUENCE [LARGE SCALE GENOMIC DNA]</scope>
    <source>
        <strain evidence="2">DSM 45899</strain>
    </source>
</reference>
<evidence type="ECO:0000313" key="1">
    <source>
        <dbReference type="EMBL" id="CUU60450.1"/>
    </source>
</evidence>
<accession>A0A0S4QZM9</accession>
<protein>
    <submittedName>
        <fullName evidence="1">Uncharacterized protein</fullName>
    </submittedName>
</protein>
<evidence type="ECO:0000313" key="2">
    <source>
        <dbReference type="Proteomes" id="UP000198802"/>
    </source>
</evidence>
<name>A0A0S4QZM9_9ACTN</name>
<proteinExistence type="predicted"/>
<sequence length="35" mass="3899">MKHALMSPPLADNLTDATVHEVERIARELIERGGK</sequence>
<dbReference type="EMBL" id="FAOZ01000040">
    <property type="protein sequence ID" value="CUU60450.1"/>
    <property type="molecule type" value="Genomic_DNA"/>
</dbReference>
<dbReference type="Proteomes" id="UP000198802">
    <property type="component" value="Unassembled WGS sequence"/>
</dbReference>
<dbReference type="AlphaFoldDB" id="A0A0S4QZM9"/>